<sequence length="125" mass="13410">MEARRSALAKNALEVYGRECCSLGIIHGRSEGQDAEEDQGLGGPCPGLSVTLGATPSYATCSCMRHLYQLPVPSSGHLTPNFIAQHLSCVHPEFLIHLPSAFVLLSRAPSTRLRRSESMTGLPPP</sequence>
<dbReference type="Proteomes" id="UP000707071">
    <property type="component" value="Unassembled WGS sequence"/>
</dbReference>
<evidence type="ECO:0000313" key="1">
    <source>
        <dbReference type="EMBL" id="KAG6299017.1"/>
    </source>
</evidence>
<organism evidence="1 2">
    <name type="scientific">Claviceps aff. purpurea</name>
    <dbReference type="NCBI Taxonomy" id="1967640"/>
    <lineage>
        <taxon>Eukaryota</taxon>
        <taxon>Fungi</taxon>
        <taxon>Dikarya</taxon>
        <taxon>Ascomycota</taxon>
        <taxon>Pezizomycotina</taxon>
        <taxon>Sordariomycetes</taxon>
        <taxon>Hypocreomycetidae</taxon>
        <taxon>Hypocreales</taxon>
        <taxon>Clavicipitaceae</taxon>
        <taxon>Claviceps</taxon>
    </lineage>
</organism>
<reference evidence="1 2" key="1">
    <citation type="journal article" date="2020" name="bioRxiv">
        <title>Whole genome comparisons of ergot fungi reveals the divergence and evolution of species within the genus Claviceps are the result of varying mechanisms driving genome evolution and host range expansion.</title>
        <authorList>
            <person name="Wyka S.A."/>
            <person name="Mondo S.J."/>
            <person name="Liu M."/>
            <person name="Dettman J."/>
            <person name="Nalam V."/>
            <person name="Broders K.D."/>
        </authorList>
    </citation>
    <scope>NUCLEOTIDE SEQUENCE [LARGE SCALE GENOMIC DNA]</scope>
    <source>
        <strain evidence="1 2">Clav52</strain>
    </source>
</reference>
<protein>
    <submittedName>
        <fullName evidence="1">Uncharacterized protein</fullName>
    </submittedName>
</protein>
<dbReference type="EMBL" id="SRRH01000106">
    <property type="protein sequence ID" value="KAG6299017.1"/>
    <property type="molecule type" value="Genomic_DNA"/>
</dbReference>
<evidence type="ECO:0000313" key="2">
    <source>
        <dbReference type="Proteomes" id="UP000707071"/>
    </source>
</evidence>
<accession>A0A9P7QJ80</accession>
<proteinExistence type="predicted"/>
<name>A0A9P7QJ80_9HYPO</name>
<dbReference type="AlphaFoldDB" id="A0A9P7QJ80"/>
<gene>
    <name evidence="1" type="ORF">E4U09_000289</name>
</gene>
<keyword evidence="2" id="KW-1185">Reference proteome</keyword>
<comment type="caution">
    <text evidence="1">The sequence shown here is derived from an EMBL/GenBank/DDBJ whole genome shotgun (WGS) entry which is preliminary data.</text>
</comment>